<dbReference type="InterPro" id="IPR005471">
    <property type="entry name" value="Tscrpt_reg_IclR_N"/>
</dbReference>
<protein>
    <submittedName>
        <fullName evidence="6">Putative transcriptional regulator, IclR family protein</fullName>
    </submittedName>
</protein>
<dbReference type="AlphaFoldDB" id="A0A0B3S539"/>
<evidence type="ECO:0000313" key="7">
    <source>
        <dbReference type="Proteomes" id="UP000030960"/>
    </source>
</evidence>
<dbReference type="GO" id="GO:0003700">
    <property type="term" value="F:DNA-binding transcription factor activity"/>
    <property type="evidence" value="ECO:0007669"/>
    <property type="project" value="TreeGrafter"/>
</dbReference>
<evidence type="ECO:0000259" key="5">
    <source>
        <dbReference type="PROSITE" id="PS51078"/>
    </source>
</evidence>
<feature type="domain" description="IclR-ED" evidence="5">
    <location>
        <begin position="93"/>
        <end position="276"/>
    </location>
</feature>
<dbReference type="PROSITE" id="PS51077">
    <property type="entry name" value="HTH_ICLR"/>
    <property type="match status" value="1"/>
</dbReference>
<dbReference type="Pfam" id="PF01614">
    <property type="entry name" value="IclR_C"/>
    <property type="match status" value="1"/>
</dbReference>
<keyword evidence="2" id="KW-0238">DNA-binding</keyword>
<accession>A0A0B3S539</accession>
<dbReference type="RefSeq" id="WP_052244642.1">
    <property type="nucleotide sequence ID" value="NZ_JSUQ01000015.1"/>
</dbReference>
<dbReference type="PANTHER" id="PTHR30136:SF33">
    <property type="entry name" value="TRANSCRIPTIONAL REGULATORY PROTEIN"/>
    <property type="match status" value="1"/>
</dbReference>
<dbReference type="InterPro" id="IPR029016">
    <property type="entry name" value="GAF-like_dom_sf"/>
</dbReference>
<dbReference type="InterPro" id="IPR050707">
    <property type="entry name" value="HTH_MetabolicPath_Reg"/>
</dbReference>
<dbReference type="SMART" id="SM00346">
    <property type="entry name" value="HTH_ICLR"/>
    <property type="match status" value="1"/>
</dbReference>
<feature type="domain" description="HTH iclR-type" evidence="4">
    <location>
        <begin position="30"/>
        <end position="92"/>
    </location>
</feature>
<dbReference type="InterPro" id="IPR014757">
    <property type="entry name" value="Tscrpt_reg_IclR_C"/>
</dbReference>
<dbReference type="GO" id="GO:0045892">
    <property type="term" value="P:negative regulation of DNA-templated transcription"/>
    <property type="evidence" value="ECO:0007669"/>
    <property type="project" value="TreeGrafter"/>
</dbReference>
<gene>
    <name evidence="6" type="ORF">OA50_03703</name>
</gene>
<dbReference type="Pfam" id="PF09339">
    <property type="entry name" value="HTH_IclR"/>
    <property type="match status" value="1"/>
</dbReference>
<dbReference type="InterPro" id="IPR036388">
    <property type="entry name" value="WH-like_DNA-bd_sf"/>
</dbReference>
<dbReference type="PATRIC" id="fig|1515334.3.peg.3725"/>
<dbReference type="GO" id="GO:0003677">
    <property type="term" value="F:DNA binding"/>
    <property type="evidence" value="ECO:0007669"/>
    <property type="project" value="UniProtKB-KW"/>
</dbReference>
<organism evidence="6 7">
    <name type="scientific">Mameliella alba</name>
    <dbReference type="NCBI Taxonomy" id="561184"/>
    <lineage>
        <taxon>Bacteria</taxon>
        <taxon>Pseudomonadati</taxon>
        <taxon>Pseudomonadota</taxon>
        <taxon>Alphaproteobacteria</taxon>
        <taxon>Rhodobacterales</taxon>
        <taxon>Roseobacteraceae</taxon>
        <taxon>Mameliella</taxon>
    </lineage>
</organism>
<keyword evidence="3" id="KW-0804">Transcription</keyword>
<keyword evidence="1" id="KW-0805">Transcription regulation</keyword>
<evidence type="ECO:0000313" key="6">
    <source>
        <dbReference type="EMBL" id="KHQ51801.1"/>
    </source>
</evidence>
<sequence length="276" mass="30123">MPKRDSAKTSKSVAADSLVPEAMEKDAKFVSTIGRAFEILRAFKPGGGPLGNAELSAATQIPKATVSRLTHTLTALGYLNHIESSGKYEPSASILALGYCVLTNTRIRQFARDDMQLLANHAGATVGLASRDRLSMIYVSMVNGSPLRTMRHDVGTRVEIETSAIGRAFLAGITDEERAFFYQHFERRHGDAWPDLKARIEESLAQVRERGFCFVDGEWQKDTRAVAAPIVSPDSSTVMAINCVAPSFQIDAEVFEKDIGPRLAHMCTCLTPMMGA</sequence>
<dbReference type="EMBL" id="JSUQ01000015">
    <property type="protein sequence ID" value="KHQ51801.1"/>
    <property type="molecule type" value="Genomic_DNA"/>
</dbReference>
<dbReference type="PROSITE" id="PS51078">
    <property type="entry name" value="ICLR_ED"/>
    <property type="match status" value="1"/>
</dbReference>
<dbReference type="Gene3D" id="1.10.10.10">
    <property type="entry name" value="Winged helix-like DNA-binding domain superfamily/Winged helix DNA-binding domain"/>
    <property type="match status" value="1"/>
</dbReference>
<evidence type="ECO:0000256" key="2">
    <source>
        <dbReference type="ARBA" id="ARBA00023125"/>
    </source>
</evidence>
<dbReference type="Gene3D" id="3.30.450.40">
    <property type="match status" value="1"/>
</dbReference>
<dbReference type="PANTHER" id="PTHR30136">
    <property type="entry name" value="HELIX-TURN-HELIX TRANSCRIPTIONAL REGULATOR, ICLR FAMILY"/>
    <property type="match status" value="1"/>
</dbReference>
<evidence type="ECO:0000256" key="3">
    <source>
        <dbReference type="ARBA" id="ARBA00023163"/>
    </source>
</evidence>
<reference evidence="6 7" key="1">
    <citation type="submission" date="2014-10" db="EMBL/GenBank/DDBJ databases">
        <title>Genome sequence of Ponticoccus sp. strain UMTAT08 isolated from clonal culture of toxic dinoflagellate Alexandrium tamiyavanichii.</title>
        <authorList>
            <person name="Gan H.Y."/>
            <person name="Muhd D.-D."/>
            <person name="Mohd Noor M.E."/>
            <person name="Yeong Y.S."/>
            <person name="Usup G."/>
        </authorList>
    </citation>
    <scope>NUCLEOTIDE SEQUENCE [LARGE SCALE GENOMIC DNA]</scope>
    <source>
        <strain evidence="6 7">UMTAT08</strain>
    </source>
</reference>
<dbReference type="InterPro" id="IPR036390">
    <property type="entry name" value="WH_DNA-bd_sf"/>
</dbReference>
<evidence type="ECO:0000259" key="4">
    <source>
        <dbReference type="PROSITE" id="PS51077"/>
    </source>
</evidence>
<dbReference type="SUPFAM" id="SSF55781">
    <property type="entry name" value="GAF domain-like"/>
    <property type="match status" value="1"/>
</dbReference>
<comment type="caution">
    <text evidence="6">The sequence shown here is derived from an EMBL/GenBank/DDBJ whole genome shotgun (WGS) entry which is preliminary data.</text>
</comment>
<dbReference type="OrthoDB" id="9807558at2"/>
<keyword evidence="7" id="KW-1185">Reference proteome</keyword>
<evidence type="ECO:0000256" key="1">
    <source>
        <dbReference type="ARBA" id="ARBA00023015"/>
    </source>
</evidence>
<proteinExistence type="predicted"/>
<dbReference type="Proteomes" id="UP000030960">
    <property type="component" value="Unassembled WGS sequence"/>
</dbReference>
<name>A0A0B3S539_9RHOB</name>
<dbReference type="SUPFAM" id="SSF46785">
    <property type="entry name" value="Winged helix' DNA-binding domain"/>
    <property type="match status" value="1"/>
</dbReference>
<dbReference type="STRING" id="561184.SAMN05216376_104121"/>